<evidence type="ECO:0000256" key="6">
    <source>
        <dbReference type="ARBA" id="ARBA00022755"/>
    </source>
</evidence>
<dbReference type="GO" id="GO:0004018">
    <property type="term" value="F:N6-(1,2-dicarboxyethyl)AMP AMP-lyase (fumarate-forming) activity"/>
    <property type="evidence" value="ECO:0007669"/>
    <property type="project" value="UniProtKB-UniRule"/>
</dbReference>
<evidence type="ECO:0000256" key="7">
    <source>
        <dbReference type="ARBA" id="ARBA00023239"/>
    </source>
</evidence>
<evidence type="ECO:0000259" key="15">
    <source>
        <dbReference type="Pfam" id="PF08328"/>
    </source>
</evidence>
<dbReference type="PANTHER" id="PTHR43411">
    <property type="entry name" value="ADENYLOSUCCINATE LYASE"/>
    <property type="match status" value="1"/>
</dbReference>
<dbReference type="Pfam" id="PF08328">
    <property type="entry name" value="ASL_C"/>
    <property type="match status" value="1"/>
</dbReference>
<dbReference type="InterPro" id="IPR047136">
    <property type="entry name" value="PurB_bact"/>
</dbReference>
<feature type="domain" description="Adenylosuccinate lyase PurB C-terminal" evidence="15">
    <location>
        <begin position="330"/>
        <end position="445"/>
    </location>
</feature>
<dbReference type="InterPro" id="IPR022761">
    <property type="entry name" value="Fumarate_lyase_N"/>
</dbReference>
<dbReference type="Pfam" id="PF00206">
    <property type="entry name" value="Lyase_1"/>
    <property type="match status" value="1"/>
</dbReference>
<evidence type="ECO:0000256" key="1">
    <source>
        <dbReference type="ARBA" id="ARBA00004706"/>
    </source>
</evidence>
<evidence type="ECO:0000256" key="2">
    <source>
        <dbReference type="ARBA" id="ARBA00004734"/>
    </source>
</evidence>
<evidence type="ECO:0000259" key="14">
    <source>
        <dbReference type="Pfam" id="PF00206"/>
    </source>
</evidence>
<keyword evidence="17" id="KW-1185">Reference proteome</keyword>
<proteinExistence type="inferred from homology"/>
<evidence type="ECO:0000256" key="8">
    <source>
        <dbReference type="ARBA" id="ARBA00024477"/>
    </source>
</evidence>
<comment type="catalytic activity">
    <reaction evidence="11">
        <text>N(6)-(1,2-dicarboxyethyl)-AMP = fumarate + AMP</text>
        <dbReference type="Rhea" id="RHEA:16853"/>
        <dbReference type="ChEBI" id="CHEBI:29806"/>
        <dbReference type="ChEBI" id="CHEBI:57567"/>
        <dbReference type="ChEBI" id="CHEBI:456215"/>
        <dbReference type="EC" id="4.3.2.2"/>
    </reaction>
    <physiologicalReaction direction="left-to-right" evidence="11">
        <dbReference type="Rhea" id="RHEA:16854"/>
    </physiologicalReaction>
</comment>
<dbReference type="PANTHER" id="PTHR43411:SF1">
    <property type="entry name" value="ADENYLOSUCCINATE LYASE"/>
    <property type="match status" value="1"/>
</dbReference>
<dbReference type="PROSITE" id="PS00163">
    <property type="entry name" value="FUMARATE_LYASES"/>
    <property type="match status" value="1"/>
</dbReference>
<dbReference type="GO" id="GO:0006189">
    <property type="term" value="P:'de novo' IMP biosynthetic process"/>
    <property type="evidence" value="ECO:0007669"/>
    <property type="project" value="UniProtKB-UniPathway"/>
</dbReference>
<comment type="function">
    <text evidence="9">Catalyzes two reactions in de novo purine nucleotide biosynthesis. Catalyzes the breakdown of 5-aminoimidazole- (N-succinylocarboxamide) ribotide (SAICAR or 2-[5-amino-1-(5-phospho-beta-D-ribosyl)imidazole-4-carboxamido]succinate) to 5-aminoimidazole-4-carboxamide ribotide (AICAR or 5-amino-1-(5-phospho-beta-D-ribosyl)imidazole-4-carboxamide) and fumarate, and of adenylosuccinate (ADS or N(6)-(1,2-dicarboxyethyl)-AMP) to adenosine monophosphate (AMP) and fumarate.</text>
</comment>
<sequence>MSTFPLQAISPIDGRYASKTNALSAFFSEEALIKYRVLVEIEYFIALCELPLPQLKDVDTKLFDKLREIYTTFSSEDALAIKDIEKVTNHDVKAVEYFIKEQFDALGLQEYKEFIHFGLTSQDVNNTAIPLSIKEAMSNVYIPQYFEVLEKLKSLVNEWAAVPMLARTHGQPASPTRLGKEFQVYVTRLEAQFDLLKDIPSAAKFGGATGNYNAHKVAYPDIDWKAFGTDFVQEKLGLHHSFPTTQIEHYDHMAALFDGLKRINTILLDLDRDVWTYVSMDYFKQKIKKGEVGSSAMPHKVNPIDFENSEGNLGIANALFEHLAAKLPVSRLQRDLTDSTVLRNVGVPFGHTIIAFQATLKGLNKLLLNEEKFAEDLENNWAVVAEAIQTILRREGYPNPYEALKGLTRTNEAINQNSIASFIDTLEVSDAIKSELKQVTPANYTGI</sequence>
<comment type="similarity">
    <text evidence="3 13">Belongs to the lyase 1 family. Adenylosuccinate lyase subfamily.</text>
</comment>
<dbReference type="EMBL" id="FQYP01000002">
    <property type="protein sequence ID" value="SHI70345.1"/>
    <property type="molecule type" value="Genomic_DNA"/>
</dbReference>
<dbReference type="SUPFAM" id="SSF48557">
    <property type="entry name" value="L-aspartase-like"/>
    <property type="match status" value="1"/>
</dbReference>
<dbReference type="GO" id="GO:0044208">
    <property type="term" value="P:'de novo' AMP biosynthetic process"/>
    <property type="evidence" value="ECO:0007669"/>
    <property type="project" value="UniProtKB-UniPathway"/>
</dbReference>
<dbReference type="InterPro" id="IPR024083">
    <property type="entry name" value="Fumarase/histidase_N"/>
</dbReference>
<dbReference type="CDD" id="cd01598">
    <property type="entry name" value="PurB"/>
    <property type="match status" value="1"/>
</dbReference>
<dbReference type="GO" id="GO:0070626">
    <property type="term" value="F:(S)-2-(5-amino-1-(5-phospho-D-ribosyl)imidazole-4-carboxamido) succinate lyase (fumarate-forming) activity"/>
    <property type="evidence" value="ECO:0007669"/>
    <property type="project" value="RHEA"/>
</dbReference>
<evidence type="ECO:0000313" key="17">
    <source>
        <dbReference type="Proteomes" id="UP000184432"/>
    </source>
</evidence>
<evidence type="ECO:0000313" key="16">
    <source>
        <dbReference type="EMBL" id="SHI70345.1"/>
    </source>
</evidence>
<dbReference type="UniPathway" id="UPA00075">
    <property type="reaction ID" value="UER00336"/>
</dbReference>
<gene>
    <name evidence="16" type="ORF">SAMN04488508_102522</name>
</gene>
<dbReference type="OrthoDB" id="9768878at2"/>
<keyword evidence="6 13" id="KW-0658">Purine biosynthesis</keyword>
<dbReference type="Gene3D" id="1.10.40.30">
    <property type="entry name" value="Fumarase/aspartase (C-terminal domain)"/>
    <property type="match status" value="1"/>
</dbReference>
<protein>
    <recommendedName>
        <fullName evidence="5 12">Adenylosuccinate lyase</fullName>
        <shortName evidence="13">ASL</shortName>
        <ecNumber evidence="4 12">4.3.2.2</ecNumber>
    </recommendedName>
    <alternativeName>
        <fullName evidence="10 13">Adenylosuccinase</fullName>
    </alternativeName>
</protein>
<feature type="domain" description="Fumarate lyase N-terminal" evidence="14">
    <location>
        <begin position="14"/>
        <end position="311"/>
    </location>
</feature>
<dbReference type="Gene3D" id="1.10.275.10">
    <property type="entry name" value="Fumarase/aspartase (N-terminal domain)"/>
    <property type="match status" value="1"/>
</dbReference>
<evidence type="ECO:0000256" key="4">
    <source>
        <dbReference type="ARBA" id="ARBA00012339"/>
    </source>
</evidence>
<reference evidence="17" key="1">
    <citation type="submission" date="2016-11" db="EMBL/GenBank/DDBJ databases">
        <authorList>
            <person name="Varghese N."/>
            <person name="Submissions S."/>
        </authorList>
    </citation>
    <scope>NUCLEOTIDE SEQUENCE [LARGE SCALE GENOMIC DNA]</scope>
    <source>
        <strain evidence="17">DSM 22623</strain>
    </source>
</reference>
<evidence type="ECO:0000256" key="3">
    <source>
        <dbReference type="ARBA" id="ARBA00008273"/>
    </source>
</evidence>
<dbReference type="Proteomes" id="UP000184432">
    <property type="component" value="Unassembled WGS sequence"/>
</dbReference>
<dbReference type="InterPro" id="IPR000362">
    <property type="entry name" value="Fumarate_lyase_fam"/>
</dbReference>
<comment type="pathway">
    <text evidence="2 13">Purine metabolism; AMP biosynthesis via de novo pathway; AMP from IMP: step 2/2.</text>
</comment>
<evidence type="ECO:0000256" key="13">
    <source>
        <dbReference type="RuleBase" id="RU361172"/>
    </source>
</evidence>
<dbReference type="InterPro" id="IPR020557">
    <property type="entry name" value="Fumarate_lyase_CS"/>
</dbReference>
<evidence type="ECO:0000256" key="5">
    <source>
        <dbReference type="ARBA" id="ARBA00017058"/>
    </source>
</evidence>
<comment type="catalytic activity">
    <reaction evidence="8">
        <text>(2S)-2-[5-amino-1-(5-phospho-beta-D-ribosyl)imidazole-4-carboxamido]succinate = 5-amino-1-(5-phospho-beta-D-ribosyl)imidazole-4-carboxamide + fumarate</text>
        <dbReference type="Rhea" id="RHEA:23920"/>
        <dbReference type="ChEBI" id="CHEBI:29806"/>
        <dbReference type="ChEBI" id="CHEBI:58443"/>
        <dbReference type="ChEBI" id="CHEBI:58475"/>
        <dbReference type="EC" id="4.3.2.2"/>
    </reaction>
    <physiologicalReaction direction="left-to-right" evidence="8">
        <dbReference type="Rhea" id="RHEA:23921"/>
    </physiologicalReaction>
</comment>
<evidence type="ECO:0000256" key="11">
    <source>
        <dbReference type="ARBA" id="ARBA00049115"/>
    </source>
</evidence>
<dbReference type="RefSeq" id="WP_073315294.1">
    <property type="nucleotide sequence ID" value="NZ_FQYP01000002.1"/>
</dbReference>
<dbReference type="InterPro" id="IPR004769">
    <property type="entry name" value="Pur_lyase"/>
</dbReference>
<evidence type="ECO:0000256" key="10">
    <source>
        <dbReference type="ARBA" id="ARBA00030717"/>
    </source>
</evidence>
<dbReference type="AlphaFoldDB" id="A0A1M6DB06"/>
<dbReference type="EC" id="4.3.2.2" evidence="4 12"/>
<dbReference type="UniPathway" id="UPA00074">
    <property type="reaction ID" value="UER00132"/>
</dbReference>
<dbReference type="NCBIfam" id="NF006764">
    <property type="entry name" value="PRK09285.1"/>
    <property type="match status" value="1"/>
</dbReference>
<evidence type="ECO:0000256" key="9">
    <source>
        <dbReference type="ARBA" id="ARBA00025012"/>
    </source>
</evidence>
<name>A0A1M6DB06_9FLAO</name>
<dbReference type="STRING" id="570521.SAMN04488508_102522"/>
<dbReference type="NCBIfam" id="TIGR00928">
    <property type="entry name" value="purB"/>
    <property type="match status" value="1"/>
</dbReference>
<comment type="pathway">
    <text evidence="1 13">Purine metabolism; IMP biosynthesis via de novo pathway; 5-amino-1-(5-phospho-D-ribosyl)imidazole-4-carboxamide from 5-amino-1-(5-phospho-D-ribosyl)imidazole-4-carboxylate: step 2/2.</text>
</comment>
<organism evidence="16 17">
    <name type="scientific">Aquimarina spongiae</name>
    <dbReference type="NCBI Taxonomy" id="570521"/>
    <lineage>
        <taxon>Bacteria</taxon>
        <taxon>Pseudomonadati</taxon>
        <taxon>Bacteroidota</taxon>
        <taxon>Flavobacteriia</taxon>
        <taxon>Flavobacteriales</taxon>
        <taxon>Flavobacteriaceae</taxon>
        <taxon>Aquimarina</taxon>
    </lineage>
</organism>
<dbReference type="InterPro" id="IPR013539">
    <property type="entry name" value="PurB_C"/>
</dbReference>
<dbReference type="Gene3D" id="1.20.200.10">
    <property type="entry name" value="Fumarase/aspartase (Central domain)"/>
    <property type="match status" value="1"/>
</dbReference>
<dbReference type="InterPro" id="IPR008948">
    <property type="entry name" value="L-Aspartase-like"/>
</dbReference>
<keyword evidence="7 13" id="KW-0456">Lyase</keyword>
<dbReference type="PRINTS" id="PR00149">
    <property type="entry name" value="FUMRATELYASE"/>
</dbReference>
<accession>A0A1M6DB06</accession>
<evidence type="ECO:0000256" key="12">
    <source>
        <dbReference type="NCBIfam" id="TIGR00928"/>
    </source>
</evidence>